<accession>A0A1W0X3L6</accession>
<dbReference type="EMBL" id="MTYJ01000019">
    <property type="protein sequence ID" value="OQV22089.1"/>
    <property type="molecule type" value="Genomic_DNA"/>
</dbReference>
<reference evidence="2" key="1">
    <citation type="submission" date="2017-01" db="EMBL/GenBank/DDBJ databases">
        <title>Comparative genomics of anhydrobiosis in the tardigrade Hypsibius dujardini.</title>
        <authorList>
            <person name="Yoshida Y."/>
            <person name="Koutsovoulos G."/>
            <person name="Laetsch D."/>
            <person name="Stevens L."/>
            <person name="Kumar S."/>
            <person name="Horikawa D."/>
            <person name="Ishino K."/>
            <person name="Komine S."/>
            <person name="Tomita M."/>
            <person name="Blaxter M."/>
            <person name="Arakawa K."/>
        </authorList>
    </citation>
    <scope>NUCLEOTIDE SEQUENCE [LARGE SCALE GENOMIC DNA]</scope>
    <source>
        <strain evidence="2">Z151</strain>
    </source>
</reference>
<dbReference type="Proteomes" id="UP000192578">
    <property type="component" value="Unassembled WGS sequence"/>
</dbReference>
<dbReference type="OrthoDB" id="9981685at2759"/>
<evidence type="ECO:0000313" key="2">
    <source>
        <dbReference type="Proteomes" id="UP000192578"/>
    </source>
</evidence>
<organism evidence="1 2">
    <name type="scientific">Hypsibius exemplaris</name>
    <name type="common">Freshwater tardigrade</name>
    <dbReference type="NCBI Taxonomy" id="2072580"/>
    <lineage>
        <taxon>Eukaryota</taxon>
        <taxon>Metazoa</taxon>
        <taxon>Ecdysozoa</taxon>
        <taxon>Tardigrada</taxon>
        <taxon>Eutardigrada</taxon>
        <taxon>Parachela</taxon>
        <taxon>Hypsibioidea</taxon>
        <taxon>Hypsibiidae</taxon>
        <taxon>Hypsibius</taxon>
    </lineage>
</organism>
<protein>
    <recommendedName>
        <fullName evidence="3">Tc1-like transposase DDE domain-containing protein</fullName>
    </recommendedName>
</protein>
<evidence type="ECO:0000313" key="1">
    <source>
        <dbReference type="EMBL" id="OQV22089.1"/>
    </source>
</evidence>
<sequence length="216" mass="24575">MRHESPQDHPNVEPSNMLFLDECYICVGKYFNHQNERCYGYSLETISDGKKFKQFPKTALGAMVFGAVYFFGQSPLVVLKSGLSLIQHICKDSCLKPMLEDLPYGLKANSAILYQDKAPCHASGTVQAFLKEKIPYFIPDTDIPLNSPDLNPLDYCVWSLLKERVNNHGLIFSFDRLAKILKDEWGAILQQVIQDSINSWMSQVRKVEKARGSHIE</sequence>
<evidence type="ECO:0008006" key="3">
    <source>
        <dbReference type="Google" id="ProtNLM"/>
    </source>
</evidence>
<proteinExistence type="predicted"/>
<dbReference type="GO" id="GO:0003676">
    <property type="term" value="F:nucleic acid binding"/>
    <property type="evidence" value="ECO:0007669"/>
    <property type="project" value="InterPro"/>
</dbReference>
<keyword evidence="2" id="KW-1185">Reference proteome</keyword>
<name>A0A1W0X3L6_HYPEX</name>
<dbReference type="Gene3D" id="3.30.420.10">
    <property type="entry name" value="Ribonuclease H-like superfamily/Ribonuclease H"/>
    <property type="match status" value="1"/>
</dbReference>
<dbReference type="InterPro" id="IPR036397">
    <property type="entry name" value="RNaseH_sf"/>
</dbReference>
<comment type="caution">
    <text evidence="1">The sequence shown here is derived from an EMBL/GenBank/DDBJ whole genome shotgun (WGS) entry which is preliminary data.</text>
</comment>
<dbReference type="AlphaFoldDB" id="A0A1W0X3L6"/>
<gene>
    <name evidence="1" type="ORF">BV898_03934</name>
</gene>